<dbReference type="Proteomes" id="UP001165186">
    <property type="component" value="Unassembled WGS sequence"/>
</dbReference>
<keyword evidence="2" id="KW-1185">Reference proteome</keyword>
<name>A0ACB5SJ51_9PEZI</name>
<reference evidence="1" key="1">
    <citation type="submission" date="2024-09" db="EMBL/GenBank/DDBJ databases">
        <title>Draft Genome Sequences of Neofusicoccum parvum.</title>
        <authorList>
            <person name="Ashida A."/>
            <person name="Camagna M."/>
            <person name="Tanaka A."/>
            <person name="Takemoto D."/>
        </authorList>
    </citation>
    <scope>NUCLEOTIDE SEQUENCE</scope>
    <source>
        <strain evidence="1">PPO83</strain>
    </source>
</reference>
<dbReference type="EMBL" id="BSXG01000110">
    <property type="protein sequence ID" value="GME43798.1"/>
    <property type="molecule type" value="Genomic_DNA"/>
</dbReference>
<proteinExistence type="predicted"/>
<organism evidence="1 2">
    <name type="scientific">Neofusicoccum parvum</name>
    <dbReference type="NCBI Taxonomy" id="310453"/>
    <lineage>
        <taxon>Eukaryota</taxon>
        <taxon>Fungi</taxon>
        <taxon>Dikarya</taxon>
        <taxon>Ascomycota</taxon>
        <taxon>Pezizomycotina</taxon>
        <taxon>Dothideomycetes</taxon>
        <taxon>Dothideomycetes incertae sedis</taxon>
        <taxon>Botryosphaeriales</taxon>
        <taxon>Botryosphaeriaceae</taxon>
        <taxon>Neofusicoccum</taxon>
    </lineage>
</organism>
<evidence type="ECO:0000313" key="1">
    <source>
        <dbReference type="EMBL" id="GME43798.1"/>
    </source>
</evidence>
<accession>A0ACB5SJ51</accession>
<sequence length="397" mass="41023">MSESKPNLTIGAKLKLFALIPILIFRAIKYILAILLSRRPSRPLARTLTVAFTRASMTTIIPITSQYASPTPSTGAAIRDYCAAKNIPLRSTPIPVPTSNHAVPPATLHILTPTPPPTTDSTRTPGPSLLLYLHGGGYTAPLFAAAHLPFALRLATACRARAVAVLEYGLAPALRHPGQLIQAAAALRHLLSPTGGGYAPADIVLAGDSAGGNLAAALLAHVRAARPGAEPLAVAGRLRAAVLVSPWAGMRFAGGSYARSARWDGVTVEAMVAAREAWGPSGEVWADLVGGEAPGGGGVEGFWEGVFRGEGRVVERAVVTVGEEEIMLDDIVAWAGMIGASEKGEGGELGDEGGKSSDVLLVRSPGEGHTGAVVDSTAGVNVKGSMLSTIVEWLEVL</sequence>
<evidence type="ECO:0000313" key="2">
    <source>
        <dbReference type="Proteomes" id="UP001165186"/>
    </source>
</evidence>
<comment type="caution">
    <text evidence="1">The sequence shown here is derived from an EMBL/GenBank/DDBJ whole genome shotgun (WGS) entry which is preliminary data.</text>
</comment>
<gene>
    <name evidence="1" type="primary">g11894</name>
    <name evidence="1" type="ORF">NpPPO83_00011894</name>
</gene>
<protein>
    <submittedName>
        <fullName evidence="1">Uncharacterized protein</fullName>
    </submittedName>
</protein>